<dbReference type="Gene3D" id="3.40.50.10490">
    <property type="entry name" value="Glucose-6-phosphate isomerase like protein, domain 1"/>
    <property type="match status" value="1"/>
</dbReference>
<comment type="caution">
    <text evidence="2">The sequence shown here is derived from an EMBL/GenBank/DDBJ whole genome shotgun (WGS) entry which is preliminary data.</text>
</comment>
<organism evidence="2 3">
    <name type="scientific">Paragemmobacter amnigenus</name>
    <dbReference type="NCBI Taxonomy" id="2852097"/>
    <lineage>
        <taxon>Bacteria</taxon>
        <taxon>Pseudomonadati</taxon>
        <taxon>Pseudomonadota</taxon>
        <taxon>Alphaproteobacteria</taxon>
        <taxon>Rhodobacterales</taxon>
        <taxon>Paracoccaceae</taxon>
        <taxon>Paragemmobacter</taxon>
    </lineage>
</organism>
<dbReference type="InterPro" id="IPR000281">
    <property type="entry name" value="HTH_RpiR"/>
</dbReference>
<dbReference type="Pfam" id="PF01418">
    <property type="entry name" value="HTH_6"/>
    <property type="match status" value="1"/>
</dbReference>
<feature type="domain" description="HTH rpiR-type" evidence="1">
    <location>
        <begin position="15"/>
        <end position="91"/>
    </location>
</feature>
<gene>
    <name evidence="2" type="ORF">GU927_014700</name>
</gene>
<keyword evidence="3" id="KW-1185">Reference proteome</keyword>
<dbReference type="InterPro" id="IPR036388">
    <property type="entry name" value="WH-like_DNA-bd_sf"/>
</dbReference>
<reference evidence="2 3" key="1">
    <citation type="submission" date="2021-06" db="EMBL/GenBank/DDBJ databases">
        <title>Rhodobacteraceae bacterium strain HSP-20.</title>
        <authorList>
            <person name="Chen W.-M."/>
        </authorList>
    </citation>
    <scope>NUCLEOTIDE SEQUENCE [LARGE SCALE GENOMIC DNA]</scope>
    <source>
        <strain evidence="2 3">HSP-20</strain>
    </source>
</reference>
<dbReference type="Gene3D" id="1.10.10.10">
    <property type="entry name" value="Winged helix-like DNA-binding domain superfamily/Winged helix DNA-binding domain"/>
    <property type="match status" value="1"/>
</dbReference>
<evidence type="ECO:0000259" key="1">
    <source>
        <dbReference type="PROSITE" id="PS51071"/>
    </source>
</evidence>
<sequence length="292" mass="31746">MTNSAPDAPQTPSDSPLAARLRAVQGDLTRSEAMIAQWLMLNEAGLAMETGASIAARTGVSEITVSRFLRRLGFRGMADLKAEIGSPAASLHIHAAERYMRLLDGELGTLLRRDADAILGLGAQIARPEWDSAIAILDRADEVFVTGFQTVRGLAEDFTRRLGIVRGSVRFVAAHDGGLVEWVPSQRRADEARALILVDMVPYAREAEVVVRTARRLGIEVVVITDELNTWAQHHTPYVFHAATKVGAFLESTGPLATLLNLVTHAVAARDPDKAQRRVGSWPAVLRDLGLY</sequence>
<evidence type="ECO:0000313" key="2">
    <source>
        <dbReference type="EMBL" id="MBU9699097.1"/>
    </source>
</evidence>
<name>A0ABS6J6I0_9RHOB</name>
<dbReference type="InterPro" id="IPR046348">
    <property type="entry name" value="SIS_dom_sf"/>
</dbReference>
<dbReference type="PANTHER" id="PTHR30514:SF18">
    <property type="entry name" value="RPIR-FAMILY TRANSCRIPTIONAL REGULATOR"/>
    <property type="match status" value="1"/>
</dbReference>
<dbReference type="SUPFAM" id="SSF46689">
    <property type="entry name" value="Homeodomain-like"/>
    <property type="match status" value="1"/>
</dbReference>
<proteinExistence type="predicted"/>
<dbReference type="InterPro" id="IPR047640">
    <property type="entry name" value="RpiR-like"/>
</dbReference>
<dbReference type="PANTHER" id="PTHR30514">
    <property type="entry name" value="GLUCOKINASE"/>
    <property type="match status" value="1"/>
</dbReference>
<dbReference type="InterPro" id="IPR009057">
    <property type="entry name" value="Homeodomain-like_sf"/>
</dbReference>
<evidence type="ECO:0000313" key="3">
    <source>
        <dbReference type="Proteomes" id="UP000731907"/>
    </source>
</evidence>
<dbReference type="Proteomes" id="UP000731907">
    <property type="component" value="Unassembled WGS sequence"/>
</dbReference>
<dbReference type="EMBL" id="JAAATX020000010">
    <property type="protein sequence ID" value="MBU9699097.1"/>
    <property type="molecule type" value="Genomic_DNA"/>
</dbReference>
<dbReference type="PROSITE" id="PS51071">
    <property type="entry name" value="HTH_RPIR"/>
    <property type="match status" value="1"/>
</dbReference>
<accession>A0ABS6J6I0</accession>
<protein>
    <submittedName>
        <fullName evidence="2">MurR/RpiR family transcriptional regulator</fullName>
    </submittedName>
</protein>
<dbReference type="SUPFAM" id="SSF53697">
    <property type="entry name" value="SIS domain"/>
    <property type="match status" value="1"/>
</dbReference>
<dbReference type="RefSeq" id="WP_161763195.1">
    <property type="nucleotide sequence ID" value="NZ_JAAATX020000010.1"/>
</dbReference>